<feature type="region of interest" description="Disordered" evidence="2">
    <location>
        <begin position="89"/>
        <end position="172"/>
    </location>
</feature>
<keyword evidence="4" id="KW-1185">Reference proteome</keyword>
<proteinExistence type="predicted"/>
<feature type="compositionally biased region" description="Polar residues" evidence="2">
    <location>
        <begin position="1"/>
        <end position="10"/>
    </location>
</feature>
<dbReference type="GeneID" id="113011682"/>
<dbReference type="AlphaFoldDB" id="A0AAX7VP87"/>
<organism evidence="3 4">
    <name type="scientific">Astatotilapia calliptera</name>
    <name type="common">Eastern happy</name>
    <name type="synonym">Chromis callipterus</name>
    <dbReference type="NCBI Taxonomy" id="8154"/>
    <lineage>
        <taxon>Eukaryota</taxon>
        <taxon>Metazoa</taxon>
        <taxon>Chordata</taxon>
        <taxon>Craniata</taxon>
        <taxon>Vertebrata</taxon>
        <taxon>Euteleostomi</taxon>
        <taxon>Actinopterygii</taxon>
        <taxon>Neopterygii</taxon>
        <taxon>Teleostei</taxon>
        <taxon>Neoteleostei</taxon>
        <taxon>Acanthomorphata</taxon>
        <taxon>Ovalentaria</taxon>
        <taxon>Cichlomorphae</taxon>
        <taxon>Cichliformes</taxon>
        <taxon>Cichlidae</taxon>
        <taxon>African cichlids</taxon>
        <taxon>Pseudocrenilabrinae</taxon>
        <taxon>Haplochromini</taxon>
        <taxon>Astatotilapia</taxon>
    </lineage>
</organism>
<reference evidence="3" key="2">
    <citation type="submission" date="2025-08" db="UniProtKB">
        <authorList>
            <consortium name="Ensembl"/>
        </authorList>
    </citation>
    <scope>IDENTIFICATION</scope>
</reference>
<dbReference type="RefSeq" id="XP_026007090.1">
    <property type="nucleotide sequence ID" value="XM_026151305.1"/>
</dbReference>
<dbReference type="Ensembl" id="ENSACLT00000091575.1">
    <property type="protein sequence ID" value="ENSACLP00000077821.1"/>
    <property type="gene ID" value="ENSACLG00000015785.2"/>
</dbReference>
<dbReference type="PANTHER" id="PTHR22089:SF2">
    <property type="entry name" value="MIRROR-IMAGE POLYDACTYLY GENE 1 PROTEIN"/>
    <property type="match status" value="1"/>
</dbReference>
<evidence type="ECO:0000256" key="1">
    <source>
        <dbReference type="SAM" id="Coils"/>
    </source>
</evidence>
<feature type="coiled-coil region" evidence="1">
    <location>
        <begin position="432"/>
        <end position="473"/>
    </location>
</feature>
<feature type="region of interest" description="Disordered" evidence="2">
    <location>
        <begin position="402"/>
        <end position="426"/>
    </location>
</feature>
<protein>
    <recommendedName>
        <fullName evidence="5">Mirror-image polydactyly 1</fullName>
    </recommendedName>
</protein>
<feature type="compositionally biased region" description="Low complexity" evidence="2">
    <location>
        <begin position="18"/>
        <end position="32"/>
    </location>
</feature>
<dbReference type="CTD" id="145282"/>
<feature type="region of interest" description="Disordered" evidence="2">
    <location>
        <begin position="350"/>
        <end position="374"/>
    </location>
</feature>
<dbReference type="GeneTree" id="ENSGT00390000017800"/>
<keyword evidence="1" id="KW-0175">Coiled coil</keyword>
<evidence type="ECO:0000313" key="3">
    <source>
        <dbReference type="Ensembl" id="ENSACLP00000077821.1"/>
    </source>
</evidence>
<dbReference type="InterPro" id="IPR026175">
    <property type="entry name" value="MIPOL1"/>
</dbReference>
<feature type="region of interest" description="Disordered" evidence="2">
    <location>
        <begin position="1"/>
        <end position="41"/>
    </location>
</feature>
<evidence type="ECO:0000313" key="4">
    <source>
        <dbReference type="Proteomes" id="UP000265100"/>
    </source>
</evidence>
<evidence type="ECO:0008006" key="5">
    <source>
        <dbReference type="Google" id="ProtNLM"/>
    </source>
</evidence>
<evidence type="ECO:0000256" key="2">
    <source>
        <dbReference type="SAM" id="MobiDB-lite"/>
    </source>
</evidence>
<reference evidence="3" key="3">
    <citation type="submission" date="2025-09" db="UniProtKB">
        <authorList>
            <consortium name="Ensembl"/>
        </authorList>
    </citation>
    <scope>IDENTIFICATION</scope>
</reference>
<dbReference type="PANTHER" id="PTHR22089">
    <property type="entry name" value="MIRROR-IMAGE POLYDACTYLY GENE 1 PROTEIN"/>
    <property type="match status" value="1"/>
</dbReference>
<accession>A0AAX7VP87</accession>
<feature type="coiled-coil region" evidence="1">
    <location>
        <begin position="197"/>
        <end position="289"/>
    </location>
</feature>
<reference evidence="3" key="1">
    <citation type="submission" date="2018-05" db="EMBL/GenBank/DDBJ databases">
        <authorList>
            <person name="Datahose"/>
        </authorList>
    </citation>
    <scope>NUCLEOTIDE SEQUENCE</scope>
</reference>
<sequence length="483" mass="54620">MPKANNSQISNKHKETRSQSPEETSQPTTTPSKELQDSLVDMYTANPRVNVELRQRLPALIRTQLISSNGSEISLSPNLNYDHHTWPRVPQHLQEPSTSCSPPPPSYRRSASPLSPPPCRKSVSPLSSSRLGGAEEMEVDLSTSRGLSPWAKSCGDTADEGGAPGDPASPSLSRHLVTAVDSSASARPPSTDRDKNISLLLKELDALRQVNNKLQQQLVQKEKELHRREVEEELREKRREARDWERPAAVLEEVLAAQKDRDQAVMSRLLLANEERDEALLRLHRLQQAAESECFHLDDGDQDVDELLRHICDADSVQEIEQFGSVLVQRLWLARQRRSDITAQEMKAVMEERDSSTAKWKRLEQEREQQASEELQKVQMERDGALEDRRRLGAEVRALRANHRSQDLAPPSQPLLRADSVSPEAPPLMDKLQQLMKEKQSVEAELQRCQEAEREATEQVRRLERLVEVLRKKVGTGSVRAVI</sequence>
<dbReference type="Proteomes" id="UP000265100">
    <property type="component" value="Chromosome 19"/>
</dbReference>
<name>A0AAX7VP87_ASTCA</name>